<dbReference type="Proteomes" id="UP000769022">
    <property type="component" value="Chromosome"/>
</dbReference>
<evidence type="ECO:0000256" key="4">
    <source>
        <dbReference type="PIRSR" id="PIRSR606225-1"/>
    </source>
</evidence>
<dbReference type="Gene3D" id="3.30.2350.10">
    <property type="entry name" value="Pseudouridine synthase"/>
    <property type="match status" value="1"/>
</dbReference>
<dbReference type="InterPro" id="IPR020103">
    <property type="entry name" value="PsdUridine_synth_cat_dom_sf"/>
</dbReference>
<evidence type="ECO:0000313" key="8">
    <source>
        <dbReference type="EMBL" id="UQV27119.1"/>
    </source>
</evidence>
<dbReference type="SMART" id="SM00363">
    <property type="entry name" value="S4"/>
    <property type="match status" value="1"/>
</dbReference>
<dbReference type="InterPro" id="IPR006145">
    <property type="entry name" value="PsdUridine_synth_RsuA/RluA"/>
</dbReference>
<proteinExistence type="inferred from homology"/>
<dbReference type="AlphaFoldDB" id="A0AAX3B913"/>
<dbReference type="Pfam" id="PF00849">
    <property type="entry name" value="PseudoU_synth_2"/>
    <property type="match status" value="1"/>
</dbReference>
<dbReference type="PROSITE" id="PS50889">
    <property type="entry name" value="S4"/>
    <property type="match status" value="1"/>
</dbReference>
<comment type="function">
    <text evidence="6">Responsible for synthesis of pseudouridine from uracil.</text>
</comment>
<dbReference type="InterPro" id="IPR036986">
    <property type="entry name" value="S4_RNA-bd_sf"/>
</dbReference>
<accession>A0AAX3B913</accession>
<dbReference type="InterPro" id="IPR002942">
    <property type="entry name" value="S4_RNA-bd"/>
</dbReference>
<comment type="similarity">
    <text evidence="2 6">Belongs to the pseudouridine synthase RluA family.</text>
</comment>
<dbReference type="Gene3D" id="3.10.290.10">
    <property type="entry name" value="RNA-binding S4 domain"/>
    <property type="match status" value="1"/>
</dbReference>
<dbReference type="RefSeq" id="WP_193621815.1">
    <property type="nucleotide sequence ID" value="NZ_JACRYS020000005.1"/>
</dbReference>
<dbReference type="GO" id="GO:0120159">
    <property type="term" value="F:rRNA pseudouridine synthase activity"/>
    <property type="evidence" value="ECO:0007669"/>
    <property type="project" value="UniProtKB-ARBA"/>
</dbReference>
<sequence>MIKKFIVETKFNGVRLDDFVTIKIGLTKNQVQKLITRYQVLVNNALVKKSNLLKSQDIVTINLSTLIEKSNFLFPINLNLEIIYEDQYLAVINKPANLIVHPSVSFRGVTLINGLLYQLKDFIKMPLSERMGIIHRLDKDTTGLILVGKTIEVVEKMQQLLQNKGITRIYYALIEGFLDQTGTIILPIKRDHRNPLKMSVVSQGKIAITHFTTLKKINNYSLLEIKLETGRTHQIRVHLSYLKHPIIGDNLYNSKKYSVSSQLLHAKKLYFNHPWTGKRLQFDIPLPQKFKEFIQFLE</sequence>
<dbReference type="KEGG" id="pphy:H7686_0002020"/>
<dbReference type="PANTHER" id="PTHR21600:SF44">
    <property type="entry name" value="RIBOSOMAL LARGE SUBUNIT PSEUDOURIDINE SYNTHASE D"/>
    <property type="match status" value="1"/>
</dbReference>
<organism evidence="8 9">
    <name type="scientific">Candidatus Phytoplasma asiaticum</name>
    <dbReference type="NCBI Taxonomy" id="2763338"/>
    <lineage>
        <taxon>Bacteria</taxon>
        <taxon>Bacillati</taxon>
        <taxon>Mycoplasmatota</taxon>
        <taxon>Mollicutes</taxon>
        <taxon>Acholeplasmatales</taxon>
        <taxon>Acholeplasmataceae</taxon>
        <taxon>Candidatus Phytoplasma</taxon>
        <taxon>16SrII (Peanut WB group)</taxon>
    </lineage>
</organism>
<dbReference type="EC" id="5.4.99.-" evidence="6"/>
<dbReference type="PANTHER" id="PTHR21600">
    <property type="entry name" value="MITOCHONDRIAL RNA PSEUDOURIDINE SYNTHASE"/>
    <property type="match status" value="1"/>
</dbReference>
<evidence type="ECO:0000313" key="9">
    <source>
        <dbReference type="Proteomes" id="UP000769022"/>
    </source>
</evidence>
<protein>
    <recommendedName>
        <fullName evidence="6">Pseudouridine synthase</fullName>
        <ecNumber evidence="6">5.4.99.-</ecNumber>
    </recommendedName>
</protein>
<evidence type="ECO:0000256" key="5">
    <source>
        <dbReference type="PROSITE-ProRule" id="PRU00182"/>
    </source>
</evidence>
<keyword evidence="9" id="KW-1185">Reference proteome</keyword>
<evidence type="ECO:0000256" key="3">
    <source>
        <dbReference type="ARBA" id="ARBA00023235"/>
    </source>
</evidence>
<gene>
    <name evidence="8" type="ORF">H7686_0002020</name>
</gene>
<dbReference type="PROSITE" id="PS01129">
    <property type="entry name" value="PSI_RLU"/>
    <property type="match status" value="1"/>
</dbReference>
<evidence type="ECO:0000256" key="1">
    <source>
        <dbReference type="ARBA" id="ARBA00000073"/>
    </source>
</evidence>
<dbReference type="Pfam" id="PF01479">
    <property type="entry name" value="S4"/>
    <property type="match status" value="1"/>
</dbReference>
<dbReference type="CDD" id="cd00165">
    <property type="entry name" value="S4"/>
    <property type="match status" value="1"/>
</dbReference>
<dbReference type="EMBL" id="CP097206">
    <property type="protein sequence ID" value="UQV27119.1"/>
    <property type="molecule type" value="Genomic_DNA"/>
</dbReference>
<dbReference type="GO" id="GO:0000455">
    <property type="term" value="P:enzyme-directed rRNA pseudouridine synthesis"/>
    <property type="evidence" value="ECO:0007669"/>
    <property type="project" value="UniProtKB-ARBA"/>
</dbReference>
<dbReference type="CDD" id="cd02869">
    <property type="entry name" value="PseudoU_synth_RluA_like"/>
    <property type="match status" value="1"/>
</dbReference>
<name>A0AAX3B913_9MOLU</name>
<evidence type="ECO:0000256" key="6">
    <source>
        <dbReference type="RuleBase" id="RU362028"/>
    </source>
</evidence>
<evidence type="ECO:0000259" key="7">
    <source>
        <dbReference type="SMART" id="SM00363"/>
    </source>
</evidence>
<feature type="active site" evidence="4">
    <location>
        <position position="138"/>
    </location>
</feature>
<keyword evidence="5" id="KW-0694">RNA-binding</keyword>
<dbReference type="InterPro" id="IPR006225">
    <property type="entry name" value="PsdUridine_synth_RluC/D"/>
</dbReference>
<dbReference type="SUPFAM" id="SSF55120">
    <property type="entry name" value="Pseudouridine synthase"/>
    <property type="match status" value="1"/>
</dbReference>
<reference evidence="8 9" key="1">
    <citation type="submission" date="2022-05" db="EMBL/GenBank/DDBJ databases">
        <title>'Parthenium hysterophorus' phyllody phytoplasma strain PR34.</title>
        <authorList>
            <person name="Kirdat K."/>
            <person name="Tiwarekar B."/>
            <person name="Yadav A."/>
        </authorList>
    </citation>
    <scope>NUCLEOTIDE SEQUENCE [LARGE SCALE GENOMIC DNA]</scope>
    <source>
        <strain evidence="8 9">PR34</strain>
    </source>
</reference>
<dbReference type="SUPFAM" id="SSF55174">
    <property type="entry name" value="Alpha-L RNA-binding motif"/>
    <property type="match status" value="1"/>
</dbReference>
<dbReference type="InterPro" id="IPR050188">
    <property type="entry name" value="RluA_PseudoU_synthase"/>
</dbReference>
<dbReference type="InterPro" id="IPR006224">
    <property type="entry name" value="PsdUridine_synth_RluA-like_CS"/>
</dbReference>
<evidence type="ECO:0000256" key="2">
    <source>
        <dbReference type="ARBA" id="ARBA00010876"/>
    </source>
</evidence>
<dbReference type="NCBIfam" id="TIGR00005">
    <property type="entry name" value="rluA_subfam"/>
    <property type="match status" value="1"/>
</dbReference>
<feature type="domain" description="RNA-binding S4" evidence="7">
    <location>
        <begin position="14"/>
        <end position="71"/>
    </location>
</feature>
<keyword evidence="3 6" id="KW-0413">Isomerase</keyword>
<comment type="catalytic activity">
    <reaction evidence="1 6">
        <text>a uridine in RNA = a pseudouridine in RNA</text>
        <dbReference type="Rhea" id="RHEA:48348"/>
        <dbReference type="Rhea" id="RHEA-COMP:12068"/>
        <dbReference type="Rhea" id="RHEA-COMP:12069"/>
        <dbReference type="ChEBI" id="CHEBI:65314"/>
        <dbReference type="ChEBI" id="CHEBI:65315"/>
    </reaction>
</comment>
<dbReference type="GO" id="GO:0003723">
    <property type="term" value="F:RNA binding"/>
    <property type="evidence" value="ECO:0007669"/>
    <property type="project" value="UniProtKB-KW"/>
</dbReference>